<dbReference type="AlphaFoldDB" id="A0A6H1ZNQ0"/>
<organism evidence="1">
    <name type="scientific">viral metagenome</name>
    <dbReference type="NCBI Taxonomy" id="1070528"/>
    <lineage>
        <taxon>unclassified sequences</taxon>
        <taxon>metagenomes</taxon>
        <taxon>organismal metagenomes</taxon>
    </lineage>
</organism>
<accession>A0A6H1ZNQ0</accession>
<dbReference type="EMBL" id="MT144108">
    <property type="protein sequence ID" value="QJA48905.1"/>
    <property type="molecule type" value="Genomic_DNA"/>
</dbReference>
<proteinExistence type="predicted"/>
<protein>
    <submittedName>
        <fullName evidence="1">Uncharacterized protein</fullName>
    </submittedName>
</protein>
<gene>
    <name evidence="1" type="ORF">TM448A01190_0017</name>
</gene>
<name>A0A6H1ZNQ0_9ZZZZ</name>
<evidence type="ECO:0000313" key="1">
    <source>
        <dbReference type="EMBL" id="QJA48905.1"/>
    </source>
</evidence>
<sequence length="70" mass="7761">MRKDNRYVAELPSGYIKNPQLPLAGDDFCVNDVVYIVDNTVYPMFNDEKPMYGIVAARGVKGKPVLVAAI</sequence>
<reference evidence="1" key="1">
    <citation type="submission" date="2020-03" db="EMBL/GenBank/DDBJ databases">
        <title>The deep terrestrial virosphere.</title>
        <authorList>
            <person name="Holmfeldt K."/>
            <person name="Nilsson E."/>
            <person name="Simone D."/>
            <person name="Lopez-Fernandez M."/>
            <person name="Wu X."/>
            <person name="de Brujin I."/>
            <person name="Lundin D."/>
            <person name="Andersson A."/>
            <person name="Bertilsson S."/>
            <person name="Dopson M."/>
        </authorList>
    </citation>
    <scope>NUCLEOTIDE SEQUENCE</scope>
    <source>
        <strain evidence="1">TM448A01190</strain>
    </source>
</reference>